<dbReference type="InterPro" id="IPR050920">
    <property type="entry name" value="Nematode_rcpt-like_delta"/>
</dbReference>
<keyword evidence="3" id="KW-1185">Reference proteome</keyword>
<evidence type="ECO:0000256" key="1">
    <source>
        <dbReference type="SAM" id="Phobius"/>
    </source>
</evidence>
<name>A0AAD4MET4_9BILA</name>
<dbReference type="InterPro" id="IPR019422">
    <property type="entry name" value="7TM_GPCR_serpentine_rcpt_Srh"/>
</dbReference>
<protein>
    <submittedName>
        <fullName evidence="2">Serpentine type 7TM GPCR chemoreceptor srh domain-containing protein</fullName>
    </submittedName>
</protein>
<keyword evidence="1" id="KW-0812">Transmembrane</keyword>
<accession>A0AAD4MET4</accession>
<dbReference type="Pfam" id="PF10318">
    <property type="entry name" value="7TM_GPCR_Srh"/>
    <property type="match status" value="1"/>
</dbReference>
<evidence type="ECO:0000313" key="2">
    <source>
        <dbReference type="EMBL" id="KAI1692002.1"/>
    </source>
</evidence>
<dbReference type="Proteomes" id="UP001201812">
    <property type="component" value="Unassembled WGS sequence"/>
</dbReference>
<dbReference type="PANTHER" id="PTHR22945">
    <property type="entry name" value="SERPENTINE RECEPTOR, CLASS D DELTA"/>
    <property type="match status" value="1"/>
</dbReference>
<reference evidence="2" key="1">
    <citation type="submission" date="2022-01" db="EMBL/GenBank/DDBJ databases">
        <title>Genome Sequence Resource for Two Populations of Ditylenchus destructor, the Migratory Endoparasitic Phytonematode.</title>
        <authorList>
            <person name="Zhang H."/>
            <person name="Lin R."/>
            <person name="Xie B."/>
        </authorList>
    </citation>
    <scope>NUCLEOTIDE SEQUENCE</scope>
    <source>
        <strain evidence="2">BazhouSP</strain>
    </source>
</reference>
<dbReference type="AlphaFoldDB" id="A0AAD4MET4"/>
<feature type="transmembrane region" description="Helical" evidence="1">
    <location>
        <begin position="71"/>
        <end position="94"/>
    </location>
</feature>
<gene>
    <name evidence="2" type="ORF">DdX_21497</name>
</gene>
<dbReference type="PANTHER" id="PTHR22945:SF40">
    <property type="entry name" value="SERPENTINE RECEPTOR, CLASS D (DELTA)-RELATED"/>
    <property type="match status" value="1"/>
</dbReference>
<keyword evidence="1" id="KW-1133">Transmembrane helix</keyword>
<feature type="transmembrane region" description="Helical" evidence="1">
    <location>
        <begin position="20"/>
        <end position="41"/>
    </location>
</feature>
<feature type="transmembrane region" description="Helical" evidence="1">
    <location>
        <begin position="249"/>
        <end position="269"/>
    </location>
</feature>
<organism evidence="2 3">
    <name type="scientific">Ditylenchus destructor</name>
    <dbReference type="NCBI Taxonomy" id="166010"/>
    <lineage>
        <taxon>Eukaryota</taxon>
        <taxon>Metazoa</taxon>
        <taxon>Ecdysozoa</taxon>
        <taxon>Nematoda</taxon>
        <taxon>Chromadorea</taxon>
        <taxon>Rhabditida</taxon>
        <taxon>Tylenchina</taxon>
        <taxon>Tylenchomorpha</taxon>
        <taxon>Sphaerularioidea</taxon>
        <taxon>Anguinidae</taxon>
        <taxon>Anguininae</taxon>
        <taxon>Ditylenchus</taxon>
    </lineage>
</organism>
<feature type="transmembrane region" description="Helical" evidence="1">
    <location>
        <begin position="206"/>
        <end position="229"/>
    </location>
</feature>
<dbReference type="EMBL" id="JAKKPZ010000841">
    <property type="protein sequence ID" value="KAI1692002.1"/>
    <property type="molecule type" value="Genomic_DNA"/>
</dbReference>
<comment type="caution">
    <text evidence="2">The sequence shown here is derived from an EMBL/GenBank/DDBJ whole genome shotgun (WGS) entry which is preliminary data.</text>
</comment>
<keyword evidence="1" id="KW-0472">Membrane</keyword>
<evidence type="ECO:0000313" key="3">
    <source>
        <dbReference type="Proteomes" id="UP001201812"/>
    </source>
</evidence>
<sequence length="330" mass="37820">MIMPSMLYPASCILSNGPYKYFGAQFCLIALCFTLFCVVNVKTAQDYCMMYRLTVILPNKRIHEYFMKWQIAVLTQLFLLGLSLETSLTLYLSFREPGALTKEYIDTWFVEPIEEYWRLPDFNRNATILCTNWFSPHQTRLVWTGISIIAVSEVFCFVMAATIFGILRKNISRYESKLAQLGIAENNRILPYHVGRFSRKTYSMHLQLTTLIVVQYISPIIFLIGPLSVLIYKQFGGTDVPTRALGDSMVVAFSLYGCANTLLTLAFVAPYRNFTKKKLLGLLLRIGLRKRPDANKFVTSANTFSLNRLPESSFNIDSFARISERNVSRK</sequence>
<proteinExistence type="predicted"/>
<feature type="transmembrane region" description="Helical" evidence="1">
    <location>
        <begin position="141"/>
        <end position="167"/>
    </location>
</feature>